<dbReference type="Proteomes" id="UP001589609">
    <property type="component" value="Unassembled WGS sequence"/>
</dbReference>
<keyword evidence="1" id="KW-0472">Membrane</keyword>
<comment type="caution">
    <text evidence="2">The sequence shown here is derived from an EMBL/GenBank/DDBJ whole genome shotgun (WGS) entry which is preliminary data.</text>
</comment>
<gene>
    <name evidence="2" type="ORF">ACFFMS_18865</name>
</gene>
<feature type="transmembrane region" description="Helical" evidence="1">
    <location>
        <begin position="200"/>
        <end position="217"/>
    </location>
</feature>
<keyword evidence="1" id="KW-1133">Transmembrane helix</keyword>
<evidence type="ECO:0000313" key="2">
    <source>
        <dbReference type="EMBL" id="MFB9760392.1"/>
    </source>
</evidence>
<keyword evidence="1" id="KW-0812">Transmembrane</keyword>
<feature type="transmembrane region" description="Helical" evidence="1">
    <location>
        <begin position="135"/>
        <end position="156"/>
    </location>
</feature>
<evidence type="ECO:0000313" key="3">
    <source>
        <dbReference type="Proteomes" id="UP001589609"/>
    </source>
</evidence>
<proteinExistence type="predicted"/>
<dbReference type="EMBL" id="JBHMAF010000139">
    <property type="protein sequence ID" value="MFB9760392.1"/>
    <property type="molecule type" value="Genomic_DNA"/>
</dbReference>
<feature type="transmembrane region" description="Helical" evidence="1">
    <location>
        <begin position="43"/>
        <end position="64"/>
    </location>
</feature>
<feature type="transmembrane region" description="Helical" evidence="1">
    <location>
        <begin position="7"/>
        <end position="28"/>
    </location>
</feature>
<reference evidence="2 3" key="1">
    <citation type="submission" date="2024-09" db="EMBL/GenBank/DDBJ databases">
        <authorList>
            <person name="Sun Q."/>
            <person name="Mori K."/>
        </authorList>
    </citation>
    <scope>NUCLEOTIDE SEQUENCE [LARGE SCALE GENOMIC DNA]</scope>
    <source>
        <strain evidence="2 3">JCM 11201</strain>
    </source>
</reference>
<sequence length="221" mass="25427">MHQNRIFCISLTIVDVIEIIFNLLLGFYKFPTHLLNNNSTSNVLGIMFADSIILPLTAIIFCYYASKMNPWAVTFLFTLIHGFFEWIYLSLGFLTYNHWNIWYSILVYAIGFRIAASFAVRFIQYSPPVPYSIKLFCFIYSITAVVGGVLGALIRLYQWKPGVFEKAMADDRFADLGLSFVIASMAIIMLKIIHQRYRIWTFIVLPVCMTFFGTMLLKKGG</sequence>
<feature type="transmembrane region" description="Helical" evidence="1">
    <location>
        <begin position="176"/>
        <end position="193"/>
    </location>
</feature>
<evidence type="ECO:0000256" key="1">
    <source>
        <dbReference type="SAM" id="Phobius"/>
    </source>
</evidence>
<accession>A0ABV5WID6</accession>
<feature type="transmembrane region" description="Helical" evidence="1">
    <location>
        <begin position="101"/>
        <end position="123"/>
    </location>
</feature>
<protein>
    <submittedName>
        <fullName evidence="2">Uncharacterized protein</fullName>
    </submittedName>
</protein>
<feature type="transmembrane region" description="Helical" evidence="1">
    <location>
        <begin position="71"/>
        <end position="89"/>
    </location>
</feature>
<keyword evidence="3" id="KW-1185">Reference proteome</keyword>
<name>A0ABV5WID6_9BACI</name>
<organism evidence="2 3">
    <name type="scientific">Ectobacillus funiculus</name>
    <dbReference type="NCBI Taxonomy" id="137993"/>
    <lineage>
        <taxon>Bacteria</taxon>
        <taxon>Bacillati</taxon>
        <taxon>Bacillota</taxon>
        <taxon>Bacilli</taxon>
        <taxon>Bacillales</taxon>
        <taxon>Bacillaceae</taxon>
        <taxon>Ectobacillus</taxon>
    </lineage>
</organism>